<comment type="caution">
    <text evidence="2">The sequence shown here is derived from an EMBL/GenBank/DDBJ whole genome shotgun (WGS) entry which is preliminary data.</text>
</comment>
<evidence type="ECO:0000313" key="3">
    <source>
        <dbReference type="Proteomes" id="UP001157091"/>
    </source>
</evidence>
<keyword evidence="3" id="KW-1185">Reference proteome</keyword>
<feature type="region of interest" description="Disordered" evidence="1">
    <location>
        <begin position="1"/>
        <end position="29"/>
    </location>
</feature>
<dbReference type="RefSeq" id="WP_284292790.1">
    <property type="nucleotide sequence ID" value="NZ_BSUK01000001.1"/>
</dbReference>
<organism evidence="2 3">
    <name type="scientific">Luteimicrobium album</name>
    <dbReference type="NCBI Taxonomy" id="1054550"/>
    <lineage>
        <taxon>Bacteria</taxon>
        <taxon>Bacillati</taxon>
        <taxon>Actinomycetota</taxon>
        <taxon>Actinomycetes</taxon>
        <taxon>Micrococcales</taxon>
        <taxon>Luteimicrobium</taxon>
    </lineage>
</organism>
<reference evidence="3" key="1">
    <citation type="journal article" date="2019" name="Int. J. Syst. Evol. Microbiol.">
        <title>The Global Catalogue of Microorganisms (GCM) 10K type strain sequencing project: providing services to taxonomists for standard genome sequencing and annotation.</title>
        <authorList>
            <consortium name="The Broad Institute Genomics Platform"/>
            <consortium name="The Broad Institute Genome Sequencing Center for Infectious Disease"/>
            <person name="Wu L."/>
            <person name="Ma J."/>
        </authorList>
    </citation>
    <scope>NUCLEOTIDE SEQUENCE [LARGE SCALE GENOMIC DNA]</scope>
    <source>
        <strain evidence="3">NBRC 106348</strain>
    </source>
</reference>
<dbReference type="EMBL" id="BSUK01000001">
    <property type="protein sequence ID" value="GMA23882.1"/>
    <property type="molecule type" value="Genomic_DNA"/>
</dbReference>
<accession>A0ABQ6I0X6</accession>
<proteinExistence type="predicted"/>
<gene>
    <name evidence="2" type="ORF">GCM10025864_16410</name>
</gene>
<evidence type="ECO:0000256" key="1">
    <source>
        <dbReference type="SAM" id="MobiDB-lite"/>
    </source>
</evidence>
<evidence type="ECO:0000313" key="2">
    <source>
        <dbReference type="EMBL" id="GMA23882.1"/>
    </source>
</evidence>
<name>A0ABQ6I0X6_9MICO</name>
<sequence>MGPTTTGGTTGVSVSATTTTPHVATAPTPALDRDDVLALLTRADDYVAAHIEAVGGPVAQAASETGMLLVTYDAQVAATAALTPPSTCRSARSSRPTR</sequence>
<protein>
    <submittedName>
        <fullName evidence="2">Uncharacterized protein</fullName>
    </submittedName>
</protein>
<dbReference type="Proteomes" id="UP001157091">
    <property type="component" value="Unassembled WGS sequence"/>
</dbReference>